<dbReference type="EMBL" id="UINC01097306">
    <property type="protein sequence ID" value="SVC54902.1"/>
    <property type="molecule type" value="Genomic_DNA"/>
</dbReference>
<sequence length="64" mass="7208">MVQAVKTQTDPALVAHLYRRVGFGITREQVDRLSGRDYADIVEFLLNPLSSNGVHDDEVSRYMG</sequence>
<evidence type="ECO:0008006" key="2">
    <source>
        <dbReference type="Google" id="ProtNLM"/>
    </source>
</evidence>
<name>A0A382N555_9ZZZZ</name>
<proteinExistence type="predicted"/>
<feature type="non-terminal residue" evidence="1">
    <location>
        <position position="64"/>
    </location>
</feature>
<dbReference type="AlphaFoldDB" id="A0A382N555"/>
<evidence type="ECO:0000313" key="1">
    <source>
        <dbReference type="EMBL" id="SVC54902.1"/>
    </source>
</evidence>
<reference evidence="1" key="1">
    <citation type="submission" date="2018-05" db="EMBL/GenBank/DDBJ databases">
        <authorList>
            <person name="Lanie J.A."/>
            <person name="Ng W.-L."/>
            <person name="Kazmierczak K.M."/>
            <person name="Andrzejewski T.M."/>
            <person name="Davidsen T.M."/>
            <person name="Wayne K.J."/>
            <person name="Tettelin H."/>
            <person name="Glass J.I."/>
            <person name="Rusch D."/>
            <person name="Podicherti R."/>
            <person name="Tsui H.-C.T."/>
            <person name="Winkler M.E."/>
        </authorList>
    </citation>
    <scope>NUCLEOTIDE SEQUENCE</scope>
</reference>
<gene>
    <name evidence="1" type="ORF">METZ01_LOCUS307756</name>
</gene>
<organism evidence="1">
    <name type="scientific">marine metagenome</name>
    <dbReference type="NCBI Taxonomy" id="408172"/>
    <lineage>
        <taxon>unclassified sequences</taxon>
        <taxon>metagenomes</taxon>
        <taxon>ecological metagenomes</taxon>
    </lineage>
</organism>
<accession>A0A382N555</accession>
<protein>
    <recommendedName>
        <fullName evidence="2">DUF1800 domain-containing protein</fullName>
    </recommendedName>
</protein>